<feature type="domain" description="SIS" evidence="1">
    <location>
        <begin position="5"/>
        <end position="140"/>
    </location>
</feature>
<accession>A0A9D1I6T2</accession>
<dbReference type="Gene3D" id="3.40.50.10490">
    <property type="entry name" value="Glucose-6-phosphate isomerase like protein, domain 1"/>
    <property type="match status" value="1"/>
</dbReference>
<reference evidence="2" key="1">
    <citation type="submission" date="2020-10" db="EMBL/GenBank/DDBJ databases">
        <authorList>
            <person name="Gilroy R."/>
        </authorList>
    </citation>
    <scope>NUCLEOTIDE SEQUENCE</scope>
    <source>
        <strain evidence="2">CHK195-4489</strain>
    </source>
</reference>
<keyword evidence="2" id="KW-0413">Isomerase</keyword>
<reference evidence="2" key="2">
    <citation type="journal article" date="2021" name="PeerJ">
        <title>Extensive microbial diversity within the chicken gut microbiome revealed by metagenomics and culture.</title>
        <authorList>
            <person name="Gilroy R."/>
            <person name="Ravi A."/>
            <person name="Getino M."/>
            <person name="Pursley I."/>
            <person name="Horton D.L."/>
            <person name="Alikhan N.F."/>
            <person name="Baker D."/>
            <person name="Gharbi K."/>
            <person name="Hall N."/>
            <person name="Watson M."/>
            <person name="Adriaenssens E.M."/>
            <person name="Foster-Nyarko E."/>
            <person name="Jarju S."/>
            <person name="Secka A."/>
            <person name="Antonio M."/>
            <person name="Oren A."/>
            <person name="Chaudhuri R.R."/>
            <person name="La Ragione R."/>
            <person name="Hildebrand F."/>
            <person name="Pallen M.J."/>
        </authorList>
    </citation>
    <scope>NUCLEOTIDE SEQUENCE</scope>
    <source>
        <strain evidence="2">CHK195-4489</strain>
    </source>
</reference>
<gene>
    <name evidence="2" type="ORF">IAD50_02330</name>
</gene>
<organism evidence="2 3">
    <name type="scientific">Candidatus Egerieisoma faecipullorum</name>
    <dbReference type="NCBI Taxonomy" id="2840963"/>
    <lineage>
        <taxon>Bacteria</taxon>
        <taxon>Bacillati</taxon>
        <taxon>Bacillota</taxon>
        <taxon>Clostridia</taxon>
        <taxon>Eubacteriales</taxon>
        <taxon>Clostridiaceae</taxon>
        <taxon>Clostridiaceae incertae sedis</taxon>
        <taxon>Candidatus Egerieisoma</taxon>
    </lineage>
</organism>
<proteinExistence type="predicted"/>
<dbReference type="SUPFAM" id="SSF53697">
    <property type="entry name" value="SIS domain"/>
    <property type="match status" value="1"/>
</dbReference>
<dbReference type="EMBL" id="DVMM01000047">
    <property type="protein sequence ID" value="HIU29114.1"/>
    <property type="molecule type" value="Genomic_DNA"/>
</dbReference>
<dbReference type="Pfam" id="PF13580">
    <property type="entry name" value="SIS_2"/>
    <property type="match status" value="1"/>
</dbReference>
<evidence type="ECO:0000313" key="3">
    <source>
        <dbReference type="Proteomes" id="UP000824089"/>
    </source>
</evidence>
<dbReference type="InterPro" id="IPR046348">
    <property type="entry name" value="SIS_dom_sf"/>
</dbReference>
<comment type="caution">
    <text evidence="2">The sequence shown here is derived from an EMBL/GenBank/DDBJ whole genome shotgun (WGS) entry which is preliminary data.</text>
</comment>
<dbReference type="NCBIfam" id="NF002805">
    <property type="entry name" value="PRK02947.1"/>
    <property type="match status" value="1"/>
</dbReference>
<dbReference type="Proteomes" id="UP000824089">
    <property type="component" value="Unassembled WGS sequence"/>
</dbReference>
<evidence type="ECO:0000259" key="1">
    <source>
        <dbReference type="Pfam" id="PF13580"/>
    </source>
</evidence>
<dbReference type="InterPro" id="IPR001347">
    <property type="entry name" value="SIS_dom"/>
</dbReference>
<name>A0A9D1I6T2_9CLOT</name>
<dbReference type="AlphaFoldDB" id="A0A9D1I6T2"/>
<dbReference type="GO" id="GO:0097367">
    <property type="term" value="F:carbohydrate derivative binding"/>
    <property type="evidence" value="ECO:0007669"/>
    <property type="project" value="InterPro"/>
</dbReference>
<evidence type="ECO:0000313" key="2">
    <source>
        <dbReference type="EMBL" id="HIU29114.1"/>
    </source>
</evidence>
<protein>
    <submittedName>
        <fullName evidence="2">Sugar isomerase domain-containing protein</fullName>
    </submittedName>
</protein>
<sequence>MLLDRYYETIDKLYARIRETQRGNVLQAGKLIAESVQNGACVHIFDTGHIINSELVERGGGLMLYKPFKYSLNVEDPVRPRDRSHINTSMEGLAAYALRASGALPGDVMIIGSVSGKTMNVIDLAIEAKKFGLKIIALTSMSYSAQVKSEHSSGKRLFECADIVLDNCAPAAEAMIDVEGLPAKFGAASGLAAAFIMWSVSSVVIEELLNAGITPSVFKSHNFEGGPEFNLNLREIYKKTGY</sequence>
<dbReference type="GO" id="GO:0016853">
    <property type="term" value="F:isomerase activity"/>
    <property type="evidence" value="ECO:0007669"/>
    <property type="project" value="UniProtKB-KW"/>
</dbReference>
<dbReference type="GO" id="GO:1901135">
    <property type="term" value="P:carbohydrate derivative metabolic process"/>
    <property type="evidence" value="ECO:0007669"/>
    <property type="project" value="InterPro"/>
</dbReference>